<feature type="region of interest" description="Disordered" evidence="2">
    <location>
        <begin position="1"/>
        <end position="30"/>
    </location>
</feature>
<keyword evidence="5" id="KW-1185">Reference proteome</keyword>
<gene>
    <name evidence="4" type="ORF">DIURU_003336</name>
</gene>
<dbReference type="PANTHER" id="PTHR47219">
    <property type="entry name" value="RAB GTPASE-ACTIVATING PROTEIN 1-LIKE"/>
    <property type="match status" value="1"/>
</dbReference>
<dbReference type="EMBL" id="SWFT01000105">
    <property type="protein sequence ID" value="KAA8900966.1"/>
    <property type="molecule type" value="Genomic_DNA"/>
</dbReference>
<dbReference type="VEuPathDB" id="FungiDB:DIURU_003336"/>
<dbReference type="RefSeq" id="XP_034011589.1">
    <property type="nucleotide sequence ID" value="XM_034156087.1"/>
</dbReference>
<accession>A0A642UMP4</accession>
<dbReference type="InterPro" id="IPR050302">
    <property type="entry name" value="Rab_GAP_TBC_domain"/>
</dbReference>
<dbReference type="GO" id="GO:0030427">
    <property type="term" value="C:site of polarized growth"/>
    <property type="evidence" value="ECO:0007669"/>
    <property type="project" value="UniProtKB-ARBA"/>
</dbReference>
<protein>
    <recommendedName>
        <fullName evidence="3">Rab-GAP TBC domain-containing protein</fullName>
    </recommendedName>
</protein>
<feature type="domain" description="Rab-GAP TBC" evidence="3">
    <location>
        <begin position="304"/>
        <end position="405"/>
    </location>
</feature>
<evidence type="ECO:0000313" key="5">
    <source>
        <dbReference type="Proteomes" id="UP000449547"/>
    </source>
</evidence>
<evidence type="ECO:0000313" key="4">
    <source>
        <dbReference type="EMBL" id="KAA8900966.1"/>
    </source>
</evidence>
<name>A0A642UMP4_DIURU</name>
<evidence type="ECO:0000256" key="1">
    <source>
        <dbReference type="SAM" id="Coils"/>
    </source>
</evidence>
<dbReference type="OMA" id="KYENEFH"/>
<dbReference type="GO" id="GO:0005096">
    <property type="term" value="F:GTPase activator activity"/>
    <property type="evidence" value="ECO:0007669"/>
    <property type="project" value="TreeGrafter"/>
</dbReference>
<dbReference type="InterPro" id="IPR000195">
    <property type="entry name" value="Rab-GAP-TBC_dom"/>
</dbReference>
<feature type="coiled-coil region" evidence="1">
    <location>
        <begin position="443"/>
        <end position="549"/>
    </location>
</feature>
<dbReference type="InterPro" id="IPR035969">
    <property type="entry name" value="Rab-GAP_TBC_sf"/>
</dbReference>
<sequence length="553" mass="63779">MEAGSITVDTASPPKVDPGKLTKTSANSMSAQAYEIPPELPPRSSYMVSEFPKQNGVTSPVNSTRTSILKPLAYSVDDPVSKICVVRQTELYGSPQMNESSDLFSVSQSNIDRLKQRIGAVDTSEGEALNREYWKAVLDDRNNEFIRDGHIDELEQRLIEGIPDNLRALVYLKTLQVRYNINHKDTYDTLLKRAKQSRSGRTISENGGYIDRLDLDQNLKDILRIFIYYTNEVVGAAQRVESANVDVNINDDVLAPSTIQDIQPPNYFVIHICKVLAQIPNLDDEELLYLLLKFNKLFVNLIKDEFFYKINRSMEELLPQIFKHIAKNGINLVVLYKKLLYNFFTDQFGDSSQLTLKLLDFFVYQGFDFLLRVVIWCFQQNQDKILDLEGDSLYELLNSHAFWNTMTEDSLYEVLQTNPKVIKYENEFHLIYANSFNNKNNELTNLREVNDDLIIKVNELRQQLASLKTTHEEILQQNAQFKDQLTQEVDQRKALDKKRSELQSRYEHLSMKENVTNTKKANEEFAARNEELVKQIEELKKSIATKKAKLGRA</sequence>
<dbReference type="SUPFAM" id="SSF47923">
    <property type="entry name" value="Ypt/Rab-GAP domain of gyp1p"/>
    <property type="match status" value="1"/>
</dbReference>
<comment type="caution">
    <text evidence="4">The sequence shown here is derived from an EMBL/GenBank/DDBJ whole genome shotgun (WGS) entry which is preliminary data.</text>
</comment>
<evidence type="ECO:0000256" key="2">
    <source>
        <dbReference type="SAM" id="MobiDB-lite"/>
    </source>
</evidence>
<dbReference type="AlphaFoldDB" id="A0A642UMP4"/>
<reference evidence="4 5" key="1">
    <citation type="submission" date="2019-07" db="EMBL/GenBank/DDBJ databases">
        <title>Genome assembly of two rare yeast pathogens: Diutina rugosa and Trichomonascus ciferrii.</title>
        <authorList>
            <person name="Mixao V."/>
            <person name="Saus E."/>
            <person name="Hansen A."/>
            <person name="Lass-Flor C."/>
            <person name="Gabaldon T."/>
        </authorList>
    </citation>
    <scope>NUCLEOTIDE SEQUENCE [LARGE SCALE GENOMIC DNA]</scope>
    <source>
        <strain evidence="4 5">CBS 613</strain>
    </source>
</reference>
<dbReference type="Proteomes" id="UP000449547">
    <property type="component" value="Unassembled WGS sequence"/>
</dbReference>
<organism evidence="4 5">
    <name type="scientific">Diutina rugosa</name>
    <name type="common">Yeast</name>
    <name type="synonym">Candida rugosa</name>
    <dbReference type="NCBI Taxonomy" id="5481"/>
    <lineage>
        <taxon>Eukaryota</taxon>
        <taxon>Fungi</taxon>
        <taxon>Dikarya</taxon>
        <taxon>Ascomycota</taxon>
        <taxon>Saccharomycotina</taxon>
        <taxon>Pichiomycetes</taxon>
        <taxon>Debaryomycetaceae</taxon>
        <taxon>Diutina</taxon>
    </lineage>
</organism>
<dbReference type="Pfam" id="PF23436">
    <property type="entry name" value="RabGap-TBC_2"/>
    <property type="match status" value="1"/>
</dbReference>
<dbReference type="GeneID" id="54781987"/>
<dbReference type="Gene3D" id="1.10.472.80">
    <property type="entry name" value="Ypt/Rab-GAP domain of gyp1p, domain 3"/>
    <property type="match status" value="1"/>
</dbReference>
<proteinExistence type="predicted"/>
<dbReference type="OrthoDB" id="4085843at2759"/>
<keyword evidence="1" id="KW-0175">Coiled coil</keyword>
<evidence type="ECO:0000259" key="3">
    <source>
        <dbReference type="Pfam" id="PF23436"/>
    </source>
</evidence>
<dbReference type="GO" id="GO:0031267">
    <property type="term" value="F:small GTPase binding"/>
    <property type="evidence" value="ECO:0007669"/>
    <property type="project" value="TreeGrafter"/>
</dbReference>
<dbReference type="PANTHER" id="PTHR47219:SF9">
    <property type="entry name" value="GTPASE ACTIVATING PROTEIN AND CENTROSOME-ASSOCIATED, ISOFORM B"/>
    <property type="match status" value="1"/>
</dbReference>